<dbReference type="InterPro" id="IPR013766">
    <property type="entry name" value="Thioredoxin_domain"/>
</dbReference>
<evidence type="ECO:0000259" key="1">
    <source>
        <dbReference type="Pfam" id="PF00085"/>
    </source>
</evidence>
<comment type="caution">
    <text evidence="2">The sequence shown here is derived from an EMBL/GenBank/DDBJ whole genome shotgun (WGS) entry which is preliminary data.</text>
</comment>
<dbReference type="EMBL" id="CAJVAS010000031">
    <property type="protein sequence ID" value="CAG7645426.1"/>
    <property type="molecule type" value="Genomic_DNA"/>
</dbReference>
<organism evidence="2 3">
    <name type="scientific">Paenibacillus solanacearum</name>
    <dbReference type="NCBI Taxonomy" id="2048548"/>
    <lineage>
        <taxon>Bacteria</taxon>
        <taxon>Bacillati</taxon>
        <taxon>Bacillota</taxon>
        <taxon>Bacilli</taxon>
        <taxon>Bacillales</taxon>
        <taxon>Paenibacillaceae</taxon>
        <taxon>Paenibacillus</taxon>
    </lineage>
</organism>
<accession>A0A916NKZ7</accession>
<gene>
    <name evidence="2" type="ORF">PAESOLCIP111_04946</name>
</gene>
<sequence length="113" mass="13008">MRLQEWSEAQLLQWMEDPAAGSGTETRYVYFYTPLCGTCKVGERMLEVVLELDSRLPLGKCNVNACRTLPFEWQIESVPCLLRLNGGRAGERTYRMGSVDELYRFMKQEESSS</sequence>
<dbReference type="Pfam" id="PF00085">
    <property type="entry name" value="Thioredoxin"/>
    <property type="match status" value="1"/>
</dbReference>
<dbReference type="CDD" id="cd02947">
    <property type="entry name" value="TRX_family"/>
    <property type="match status" value="1"/>
</dbReference>
<dbReference type="Proteomes" id="UP000693672">
    <property type="component" value="Unassembled WGS sequence"/>
</dbReference>
<proteinExistence type="predicted"/>
<dbReference type="RefSeq" id="WP_218094662.1">
    <property type="nucleotide sequence ID" value="NZ_CAJVAS010000031.1"/>
</dbReference>
<evidence type="ECO:0000313" key="2">
    <source>
        <dbReference type="EMBL" id="CAG7645426.1"/>
    </source>
</evidence>
<protein>
    <recommendedName>
        <fullName evidence="1">Thioredoxin domain-containing protein</fullName>
    </recommendedName>
</protein>
<evidence type="ECO:0000313" key="3">
    <source>
        <dbReference type="Proteomes" id="UP000693672"/>
    </source>
</evidence>
<reference evidence="2" key="1">
    <citation type="submission" date="2021-06" db="EMBL/GenBank/DDBJ databases">
        <authorList>
            <person name="Criscuolo A."/>
        </authorList>
    </citation>
    <scope>NUCLEOTIDE SEQUENCE</scope>
    <source>
        <strain evidence="2">CIP111600</strain>
    </source>
</reference>
<dbReference type="AlphaFoldDB" id="A0A916NKZ7"/>
<keyword evidence="3" id="KW-1185">Reference proteome</keyword>
<feature type="domain" description="Thioredoxin" evidence="1">
    <location>
        <begin position="28"/>
        <end position="107"/>
    </location>
</feature>
<name>A0A916NKZ7_9BACL</name>